<gene>
    <name evidence="1" type="ORF">LWI29_024790</name>
</gene>
<reference evidence="1" key="2">
    <citation type="submission" date="2023-06" db="EMBL/GenBank/DDBJ databases">
        <authorList>
            <person name="Swenson N.G."/>
            <person name="Wegrzyn J.L."/>
            <person name="Mcevoy S.L."/>
        </authorList>
    </citation>
    <scope>NUCLEOTIDE SEQUENCE</scope>
    <source>
        <strain evidence="1">NS2018</strain>
        <tissue evidence="1">Leaf</tissue>
    </source>
</reference>
<organism evidence="1 2">
    <name type="scientific">Acer saccharum</name>
    <name type="common">Sugar maple</name>
    <dbReference type="NCBI Taxonomy" id="4024"/>
    <lineage>
        <taxon>Eukaryota</taxon>
        <taxon>Viridiplantae</taxon>
        <taxon>Streptophyta</taxon>
        <taxon>Embryophyta</taxon>
        <taxon>Tracheophyta</taxon>
        <taxon>Spermatophyta</taxon>
        <taxon>Magnoliopsida</taxon>
        <taxon>eudicotyledons</taxon>
        <taxon>Gunneridae</taxon>
        <taxon>Pentapetalae</taxon>
        <taxon>rosids</taxon>
        <taxon>malvids</taxon>
        <taxon>Sapindales</taxon>
        <taxon>Sapindaceae</taxon>
        <taxon>Hippocastanoideae</taxon>
        <taxon>Acereae</taxon>
        <taxon>Acer</taxon>
    </lineage>
</organism>
<evidence type="ECO:0000313" key="1">
    <source>
        <dbReference type="EMBL" id="KAK0597386.1"/>
    </source>
</evidence>
<proteinExistence type="predicted"/>
<dbReference type="Proteomes" id="UP001168877">
    <property type="component" value="Unassembled WGS sequence"/>
</dbReference>
<reference evidence="1" key="1">
    <citation type="journal article" date="2022" name="Plant J.">
        <title>Strategies of tolerance reflected in two North American maple genomes.</title>
        <authorList>
            <person name="McEvoy S.L."/>
            <person name="Sezen U.U."/>
            <person name="Trouern-Trend A."/>
            <person name="McMahon S.M."/>
            <person name="Schaberg P.G."/>
            <person name="Yang J."/>
            <person name="Wegrzyn J.L."/>
            <person name="Swenson N.G."/>
        </authorList>
    </citation>
    <scope>NUCLEOTIDE SEQUENCE</scope>
    <source>
        <strain evidence="1">NS2018</strain>
    </source>
</reference>
<evidence type="ECO:0000313" key="2">
    <source>
        <dbReference type="Proteomes" id="UP001168877"/>
    </source>
</evidence>
<accession>A0AA39W0D0</accession>
<keyword evidence="2" id="KW-1185">Reference proteome</keyword>
<dbReference type="EMBL" id="JAUESC010000004">
    <property type="protein sequence ID" value="KAK0597386.1"/>
    <property type="molecule type" value="Genomic_DNA"/>
</dbReference>
<dbReference type="AlphaFoldDB" id="A0AA39W0D0"/>
<sequence length="132" mass="14866">MSLRKEVKGFYSKANKDKVAEKVCFSPAKDKGKRSRIRNPKVKPKFASFCNAKLVIDKKGGDVYRLDSDNKSSSSLLATEMAMGWRPFFRRFRVNLEMERLWGAIANIATQRKVHVGPDSGQKGLEEVGGLE</sequence>
<name>A0AA39W0D0_ACESA</name>
<comment type="caution">
    <text evidence="1">The sequence shown here is derived from an EMBL/GenBank/DDBJ whole genome shotgun (WGS) entry which is preliminary data.</text>
</comment>
<protein>
    <submittedName>
        <fullName evidence="1">Uncharacterized protein</fullName>
    </submittedName>
</protein>